<organism evidence="2 3">
    <name type="scientific">Ochrobactrum teleogrylli</name>
    <dbReference type="NCBI Taxonomy" id="2479765"/>
    <lineage>
        <taxon>Bacteria</taxon>
        <taxon>Pseudomonadati</taxon>
        <taxon>Pseudomonadota</taxon>
        <taxon>Alphaproteobacteria</taxon>
        <taxon>Hyphomicrobiales</taxon>
        <taxon>Brucellaceae</taxon>
        <taxon>Brucella/Ochrobactrum group</taxon>
        <taxon>Ochrobactrum</taxon>
    </lineage>
</organism>
<dbReference type="RefSeq" id="WP_140026329.1">
    <property type="nucleotide sequence ID" value="NZ_JBHUFG010000043.1"/>
</dbReference>
<reference evidence="2 3" key="1">
    <citation type="submission" date="2019-06" db="EMBL/GenBank/DDBJ databases">
        <title>Ochrobactrum cricket sp.nov., isolated from the insect Teleogryllus occipitalis living in deserted cropland.</title>
        <authorList>
            <person name="Hu M."/>
        </authorList>
    </citation>
    <scope>NUCLEOTIDE SEQUENCE [LARGE SCALE GENOMIC DNA]</scope>
    <source>
        <strain evidence="2 3">LCB8</strain>
    </source>
</reference>
<proteinExistence type="predicted"/>
<feature type="chain" id="PRO_5045149377" evidence="1">
    <location>
        <begin position="21"/>
        <end position="175"/>
    </location>
</feature>
<sequence length="175" mass="19570">MRTIIFSALALFASVSVSHADFQCPAGQPAWHAADDEGTDYYIYGPHGLDWGKPSDEDQGGKLYLERWDDGGITWRVSVDRTFSNGVSTSYMVFPIDPKKAEEVGNKEDEITVPYETIDEDGQEFKYLVVSPLMQQAWYAGGFKVEKFNNSAAKLGKDPIVAPNVYKKIDCNTRK</sequence>
<comment type="caution">
    <text evidence="2">The sequence shown here is derived from an EMBL/GenBank/DDBJ whole genome shotgun (WGS) entry which is preliminary data.</text>
</comment>
<gene>
    <name evidence="2" type="ORF">FIC94_21210</name>
</gene>
<dbReference type="Proteomes" id="UP000312784">
    <property type="component" value="Unassembled WGS sequence"/>
</dbReference>
<evidence type="ECO:0000313" key="2">
    <source>
        <dbReference type="EMBL" id="TNV09851.1"/>
    </source>
</evidence>
<accession>A0ABY2XZV7</accession>
<keyword evidence="1" id="KW-0732">Signal</keyword>
<keyword evidence="3" id="KW-1185">Reference proteome</keyword>
<name>A0ABY2XZV7_9HYPH</name>
<protein>
    <submittedName>
        <fullName evidence="2">Uncharacterized protein</fullName>
    </submittedName>
</protein>
<evidence type="ECO:0000256" key="1">
    <source>
        <dbReference type="SAM" id="SignalP"/>
    </source>
</evidence>
<dbReference type="EMBL" id="VEWL01000021">
    <property type="protein sequence ID" value="TNV09851.1"/>
    <property type="molecule type" value="Genomic_DNA"/>
</dbReference>
<feature type="signal peptide" evidence="1">
    <location>
        <begin position="1"/>
        <end position="20"/>
    </location>
</feature>
<evidence type="ECO:0000313" key="3">
    <source>
        <dbReference type="Proteomes" id="UP000312784"/>
    </source>
</evidence>